<dbReference type="GO" id="GO:0046872">
    <property type="term" value="F:metal ion binding"/>
    <property type="evidence" value="ECO:0007669"/>
    <property type="project" value="UniProtKB-KW"/>
</dbReference>
<feature type="binding site" evidence="8">
    <location>
        <position position="66"/>
    </location>
    <ligand>
        <name>GTP</name>
        <dbReference type="ChEBI" id="CHEBI:37565"/>
    </ligand>
</feature>
<evidence type="ECO:0000256" key="1">
    <source>
        <dbReference type="ARBA" id="ARBA00022490"/>
    </source>
</evidence>
<dbReference type="Pfam" id="PF12804">
    <property type="entry name" value="NTP_transf_3"/>
    <property type="match status" value="1"/>
</dbReference>
<evidence type="ECO:0000256" key="5">
    <source>
        <dbReference type="ARBA" id="ARBA00022842"/>
    </source>
</evidence>
<keyword evidence="2 8" id="KW-0808">Transferase</keyword>
<comment type="similarity">
    <text evidence="8">Belongs to the MobA family.</text>
</comment>
<dbReference type="InterPro" id="IPR025877">
    <property type="entry name" value="MobA-like_NTP_Trfase"/>
</dbReference>
<keyword evidence="7 8" id="KW-0501">Molybdenum cofactor biosynthesis</keyword>
<keyword evidence="4 8" id="KW-0547">Nucleotide-binding</keyword>
<comment type="subunit">
    <text evidence="8">Monomer.</text>
</comment>
<dbReference type="InterPro" id="IPR029044">
    <property type="entry name" value="Nucleotide-diphossugar_trans"/>
</dbReference>
<name>A0A178MVG4_9PROT</name>
<evidence type="ECO:0000256" key="3">
    <source>
        <dbReference type="ARBA" id="ARBA00022723"/>
    </source>
</evidence>
<proteinExistence type="inferred from homology"/>
<comment type="domain">
    <text evidence="8">The N-terminal domain determines nucleotide recognition and specific binding, while the C-terminal domain determines the specific binding to the target protein.</text>
</comment>
<keyword evidence="3 8" id="KW-0479">Metal-binding</keyword>
<dbReference type="Gene3D" id="3.90.550.10">
    <property type="entry name" value="Spore Coat Polysaccharide Biosynthesis Protein SpsA, Chain A"/>
    <property type="match status" value="1"/>
</dbReference>
<dbReference type="Proteomes" id="UP000078543">
    <property type="component" value="Unassembled WGS sequence"/>
</dbReference>
<accession>A0A178MVG4</accession>
<comment type="cofactor">
    <cofactor evidence="8">
        <name>Mg(2+)</name>
        <dbReference type="ChEBI" id="CHEBI:18420"/>
    </cofactor>
</comment>
<comment type="subcellular location">
    <subcellularLocation>
        <location evidence="8">Cytoplasm</location>
    </subcellularLocation>
</comment>
<dbReference type="RefSeq" id="WP_068498344.1">
    <property type="nucleotide sequence ID" value="NZ_LWQU01000112.1"/>
</dbReference>
<sequence length="194" mass="20348">MIAGLILAGGLGRRLGGTDKPLIEIGGRTLLAHVIAGLGPQVDRLVLNANGDPARFAAFGLPVVADDIEGFAGPLAGILAGLDWAHAQGFTHLVTVAGDNPLIPADLVDRLATASPVLAVAASGGRRHPTCGWWDVSLAARLRRAVAEDGERRLNGLTTAWNAVQVDWPDRPIDPFFNVNTADDVARLTEMLES</sequence>
<dbReference type="PANTHER" id="PTHR19136">
    <property type="entry name" value="MOLYBDENUM COFACTOR GUANYLYLTRANSFERASE"/>
    <property type="match status" value="1"/>
</dbReference>
<evidence type="ECO:0000256" key="4">
    <source>
        <dbReference type="ARBA" id="ARBA00022741"/>
    </source>
</evidence>
<feature type="domain" description="MobA-like NTP transferase" evidence="9">
    <location>
        <begin position="4"/>
        <end position="154"/>
    </location>
</feature>
<dbReference type="PANTHER" id="PTHR19136:SF81">
    <property type="entry name" value="MOLYBDENUM COFACTOR GUANYLYLTRANSFERASE"/>
    <property type="match status" value="1"/>
</dbReference>
<keyword evidence="6 8" id="KW-0342">GTP-binding</keyword>
<dbReference type="EMBL" id="LWQU01000112">
    <property type="protein sequence ID" value="OAN54382.1"/>
    <property type="molecule type" value="Genomic_DNA"/>
</dbReference>
<evidence type="ECO:0000256" key="6">
    <source>
        <dbReference type="ARBA" id="ARBA00023134"/>
    </source>
</evidence>
<dbReference type="EC" id="2.7.7.77" evidence="8"/>
<comment type="caution">
    <text evidence="10">The sequence shown here is derived from an EMBL/GenBank/DDBJ whole genome shotgun (WGS) entry which is preliminary data.</text>
</comment>
<feature type="binding site" evidence="8">
    <location>
        <position position="48"/>
    </location>
    <ligand>
        <name>GTP</name>
        <dbReference type="ChEBI" id="CHEBI:37565"/>
    </ligand>
</feature>
<evidence type="ECO:0000256" key="7">
    <source>
        <dbReference type="ARBA" id="ARBA00023150"/>
    </source>
</evidence>
<evidence type="ECO:0000256" key="2">
    <source>
        <dbReference type="ARBA" id="ARBA00022679"/>
    </source>
</evidence>
<evidence type="ECO:0000313" key="10">
    <source>
        <dbReference type="EMBL" id="OAN54382.1"/>
    </source>
</evidence>
<dbReference type="GO" id="GO:0005737">
    <property type="term" value="C:cytoplasm"/>
    <property type="evidence" value="ECO:0007669"/>
    <property type="project" value="UniProtKB-SubCell"/>
</dbReference>
<dbReference type="STRING" id="1437059.A6A05_08435"/>
<organism evidence="10 11">
    <name type="scientific">Magnetospirillum moscoviense</name>
    <dbReference type="NCBI Taxonomy" id="1437059"/>
    <lineage>
        <taxon>Bacteria</taxon>
        <taxon>Pseudomonadati</taxon>
        <taxon>Pseudomonadota</taxon>
        <taxon>Alphaproteobacteria</taxon>
        <taxon>Rhodospirillales</taxon>
        <taxon>Rhodospirillaceae</taxon>
        <taxon>Magnetospirillum</taxon>
    </lineage>
</organism>
<protein>
    <recommendedName>
        <fullName evidence="8">Molybdenum cofactor guanylyltransferase</fullName>
        <shortName evidence="8">MoCo guanylyltransferase</shortName>
        <ecNumber evidence="8">2.7.7.77</ecNumber>
    </recommendedName>
    <alternativeName>
        <fullName evidence="8">GTP:molybdopterin guanylyltransferase</fullName>
    </alternativeName>
    <alternativeName>
        <fullName evidence="8">Mo-MPT guanylyltransferase</fullName>
    </alternativeName>
    <alternativeName>
        <fullName evidence="8">Molybdopterin guanylyltransferase</fullName>
    </alternativeName>
    <alternativeName>
        <fullName evidence="8">Molybdopterin-guanine dinucleotide synthase</fullName>
        <shortName evidence="8">MGD synthase</shortName>
    </alternativeName>
</protein>
<comment type="catalytic activity">
    <reaction evidence="8">
        <text>Mo-molybdopterin + GTP + H(+) = Mo-molybdopterin guanine dinucleotide + diphosphate</text>
        <dbReference type="Rhea" id="RHEA:34243"/>
        <dbReference type="ChEBI" id="CHEBI:15378"/>
        <dbReference type="ChEBI" id="CHEBI:33019"/>
        <dbReference type="ChEBI" id="CHEBI:37565"/>
        <dbReference type="ChEBI" id="CHEBI:71302"/>
        <dbReference type="ChEBI" id="CHEBI:71310"/>
        <dbReference type="EC" id="2.7.7.77"/>
    </reaction>
</comment>
<dbReference type="HAMAP" id="MF_00316">
    <property type="entry name" value="MobA"/>
    <property type="match status" value="1"/>
</dbReference>
<keyword evidence="5 8" id="KW-0460">Magnesium</keyword>
<comment type="function">
    <text evidence="8">Transfers a GMP moiety from GTP to Mo-molybdopterin (Mo-MPT) cofactor (Moco or molybdenum cofactor) to form Mo-molybdopterin guanine dinucleotide (Mo-MGD) cofactor.</text>
</comment>
<reference evidence="10 11" key="1">
    <citation type="submission" date="2016-04" db="EMBL/GenBank/DDBJ databases">
        <title>Draft genome sequence of freshwater magnetotactic bacteria Magnetospirillum marisnigri SP-1 and Magnetospirillum moscoviense BB-1.</title>
        <authorList>
            <person name="Koziaeva V."/>
            <person name="Dziuba M.V."/>
            <person name="Ivanov T.M."/>
            <person name="Kuznetsov B."/>
            <person name="Grouzdev D.S."/>
        </authorList>
    </citation>
    <scope>NUCLEOTIDE SEQUENCE [LARGE SCALE GENOMIC DNA]</scope>
    <source>
        <strain evidence="10 11">BB-1</strain>
    </source>
</reference>
<dbReference type="InterPro" id="IPR013482">
    <property type="entry name" value="Molybde_CF_guanTrfase"/>
</dbReference>
<feature type="binding site" evidence="8">
    <location>
        <position position="99"/>
    </location>
    <ligand>
        <name>Mg(2+)</name>
        <dbReference type="ChEBI" id="CHEBI:18420"/>
    </ligand>
</feature>
<feature type="binding site" evidence="8">
    <location>
        <begin position="7"/>
        <end position="9"/>
    </location>
    <ligand>
        <name>GTP</name>
        <dbReference type="ChEBI" id="CHEBI:37565"/>
    </ligand>
</feature>
<dbReference type="GO" id="GO:0061603">
    <property type="term" value="F:molybdenum cofactor guanylyltransferase activity"/>
    <property type="evidence" value="ECO:0007669"/>
    <property type="project" value="UniProtKB-EC"/>
</dbReference>
<dbReference type="OrthoDB" id="9788394at2"/>
<dbReference type="NCBIfam" id="TIGR02665">
    <property type="entry name" value="molyb_mobA"/>
    <property type="match status" value="1"/>
</dbReference>
<feature type="binding site" evidence="8">
    <location>
        <position position="20"/>
    </location>
    <ligand>
        <name>GTP</name>
        <dbReference type="ChEBI" id="CHEBI:37565"/>
    </ligand>
</feature>
<evidence type="ECO:0000313" key="11">
    <source>
        <dbReference type="Proteomes" id="UP000078543"/>
    </source>
</evidence>
<feature type="binding site" evidence="8">
    <location>
        <position position="99"/>
    </location>
    <ligand>
        <name>GTP</name>
        <dbReference type="ChEBI" id="CHEBI:37565"/>
    </ligand>
</feature>
<dbReference type="CDD" id="cd02503">
    <property type="entry name" value="MobA"/>
    <property type="match status" value="1"/>
</dbReference>
<keyword evidence="1 8" id="KW-0963">Cytoplasm</keyword>
<evidence type="ECO:0000259" key="9">
    <source>
        <dbReference type="Pfam" id="PF12804"/>
    </source>
</evidence>
<dbReference type="GO" id="GO:1902758">
    <property type="term" value="P:bis(molybdopterin guanine dinucleotide)molybdenum biosynthetic process"/>
    <property type="evidence" value="ECO:0007669"/>
    <property type="project" value="TreeGrafter"/>
</dbReference>
<gene>
    <name evidence="8" type="primary">mobA</name>
    <name evidence="10" type="ORF">A6A05_08435</name>
</gene>
<dbReference type="SUPFAM" id="SSF53448">
    <property type="entry name" value="Nucleotide-diphospho-sugar transferases"/>
    <property type="match status" value="1"/>
</dbReference>
<dbReference type="GO" id="GO:0005525">
    <property type="term" value="F:GTP binding"/>
    <property type="evidence" value="ECO:0007669"/>
    <property type="project" value="UniProtKB-UniRule"/>
</dbReference>
<evidence type="ECO:0000256" key="8">
    <source>
        <dbReference type="HAMAP-Rule" id="MF_00316"/>
    </source>
</evidence>
<dbReference type="AlphaFoldDB" id="A0A178MVG4"/>
<keyword evidence="11" id="KW-1185">Reference proteome</keyword>